<dbReference type="GO" id="GO:0000160">
    <property type="term" value="P:phosphorelay signal transduction system"/>
    <property type="evidence" value="ECO:0007669"/>
    <property type="project" value="InterPro"/>
</dbReference>
<dbReference type="EMBL" id="PEOG01000066">
    <property type="protein sequence ID" value="PIM51396.1"/>
    <property type="molecule type" value="Genomic_DNA"/>
</dbReference>
<dbReference type="Proteomes" id="UP000231501">
    <property type="component" value="Unassembled WGS sequence"/>
</dbReference>
<dbReference type="SMART" id="SM00862">
    <property type="entry name" value="Trans_reg_C"/>
    <property type="match status" value="1"/>
</dbReference>
<accession>A0A2G9C4P0</accession>
<dbReference type="SUPFAM" id="SSF46894">
    <property type="entry name" value="C-terminal effector domain of the bipartite response regulators"/>
    <property type="match status" value="1"/>
</dbReference>
<feature type="DNA-binding region" description="OmpR/PhoB-type" evidence="2">
    <location>
        <begin position="35"/>
        <end position="134"/>
    </location>
</feature>
<proteinExistence type="predicted"/>
<keyword evidence="5" id="KW-1185">Reference proteome</keyword>
<dbReference type="GO" id="GO:0006355">
    <property type="term" value="P:regulation of DNA-templated transcription"/>
    <property type="evidence" value="ECO:0007669"/>
    <property type="project" value="InterPro"/>
</dbReference>
<evidence type="ECO:0000259" key="3">
    <source>
        <dbReference type="PROSITE" id="PS51755"/>
    </source>
</evidence>
<keyword evidence="1 2" id="KW-0238">DNA-binding</keyword>
<evidence type="ECO:0000313" key="4">
    <source>
        <dbReference type="EMBL" id="PIM51396.1"/>
    </source>
</evidence>
<gene>
    <name evidence="4" type="ORF">CS062_19975</name>
</gene>
<feature type="domain" description="OmpR/PhoB-type" evidence="3">
    <location>
        <begin position="35"/>
        <end position="134"/>
    </location>
</feature>
<evidence type="ECO:0000313" key="5">
    <source>
        <dbReference type="Proteomes" id="UP000231501"/>
    </source>
</evidence>
<dbReference type="GO" id="GO:0003677">
    <property type="term" value="F:DNA binding"/>
    <property type="evidence" value="ECO:0007669"/>
    <property type="project" value="UniProtKB-UniRule"/>
</dbReference>
<dbReference type="PROSITE" id="PS51755">
    <property type="entry name" value="OMPR_PHOB"/>
    <property type="match status" value="1"/>
</dbReference>
<dbReference type="Pfam" id="PF00486">
    <property type="entry name" value="Trans_reg_C"/>
    <property type="match status" value="1"/>
</dbReference>
<evidence type="ECO:0000256" key="1">
    <source>
        <dbReference type="ARBA" id="ARBA00023125"/>
    </source>
</evidence>
<evidence type="ECO:0000256" key="2">
    <source>
        <dbReference type="PROSITE-ProRule" id="PRU01091"/>
    </source>
</evidence>
<dbReference type="InterPro" id="IPR001867">
    <property type="entry name" value="OmpR/PhoB-type_DNA-bd"/>
</dbReference>
<comment type="caution">
    <text evidence="4">The sequence shown here is derived from an EMBL/GenBank/DDBJ whole genome shotgun (WGS) entry which is preliminary data.</text>
</comment>
<organism evidence="4 5">
    <name type="scientific">Roseateles chitinivorans</name>
    <dbReference type="NCBI Taxonomy" id="2917965"/>
    <lineage>
        <taxon>Bacteria</taxon>
        <taxon>Pseudomonadati</taxon>
        <taxon>Pseudomonadota</taxon>
        <taxon>Betaproteobacteria</taxon>
        <taxon>Burkholderiales</taxon>
        <taxon>Sphaerotilaceae</taxon>
        <taxon>Roseateles</taxon>
    </lineage>
</organism>
<sequence>MFIAVPPRHAAFLPTGQEAGSRADPPLRPSVPFSDACWRFGECMVRPACRDIVVSGQSRHLQPRPFDLLVHLIEHRDRVVSADELLDVVWGEQDVQPGALAMAIARIRAVLHGALPPSAEVIRTYHRVGYRFVAALD</sequence>
<dbReference type="InterPro" id="IPR016032">
    <property type="entry name" value="Sig_transdc_resp-reg_C-effctor"/>
</dbReference>
<reference evidence="4 5" key="1">
    <citation type="submission" date="2017-11" db="EMBL/GenBank/DDBJ databases">
        <title>Draft genome sequence of Mitsuaria sp. HWN-4.</title>
        <authorList>
            <person name="Gundlapally S.R."/>
        </authorList>
    </citation>
    <scope>NUCLEOTIDE SEQUENCE [LARGE SCALE GENOMIC DNA]</scope>
    <source>
        <strain evidence="4 5">HWN-4</strain>
    </source>
</reference>
<dbReference type="CDD" id="cd00383">
    <property type="entry name" value="trans_reg_C"/>
    <property type="match status" value="1"/>
</dbReference>
<name>A0A2G9C4P0_9BURK</name>
<protein>
    <recommendedName>
        <fullName evidence="3">OmpR/PhoB-type domain-containing protein</fullName>
    </recommendedName>
</protein>
<dbReference type="Gene3D" id="1.10.10.10">
    <property type="entry name" value="Winged helix-like DNA-binding domain superfamily/Winged helix DNA-binding domain"/>
    <property type="match status" value="1"/>
</dbReference>
<dbReference type="InterPro" id="IPR036388">
    <property type="entry name" value="WH-like_DNA-bd_sf"/>
</dbReference>
<dbReference type="AlphaFoldDB" id="A0A2G9C4P0"/>